<dbReference type="SUPFAM" id="SSF140990">
    <property type="entry name" value="FtsH protease domain-like"/>
    <property type="match status" value="1"/>
</dbReference>
<reference evidence="1" key="1">
    <citation type="submission" date="2014-05" db="EMBL/GenBank/DDBJ databases">
        <title>The genome and life-stage specific transcriptomes of Globodera pallida elucidate key aspects of plant parasitism by a cyst nematode.</title>
        <authorList>
            <person name="Cotton J.A."/>
            <person name="Lilley C.J."/>
            <person name="Jones L.M."/>
            <person name="Kikuchi T."/>
            <person name="Reid A.J."/>
            <person name="Thorpe P."/>
            <person name="Tsai I.J."/>
            <person name="Beasley H."/>
            <person name="Blok V."/>
            <person name="Cock P.J.A."/>
            <person name="Van den Akker S.E."/>
            <person name="Holroyd N."/>
            <person name="Hunt M."/>
            <person name="Mantelin S."/>
            <person name="Naghra H."/>
            <person name="Pain A."/>
            <person name="Palomares-Rius J.E."/>
            <person name="Zarowiecki M."/>
            <person name="Berriman M."/>
            <person name="Jones J.T."/>
            <person name="Urwin P.E."/>
        </authorList>
    </citation>
    <scope>NUCLEOTIDE SEQUENCE [LARGE SCALE GENOMIC DNA]</scope>
    <source>
        <strain evidence="1">Lindley</strain>
    </source>
</reference>
<dbReference type="Proteomes" id="UP000050741">
    <property type="component" value="Unassembled WGS sequence"/>
</dbReference>
<dbReference type="InterPro" id="IPR037219">
    <property type="entry name" value="Peptidase_M41-like"/>
</dbReference>
<keyword evidence="1" id="KW-1185">Reference proteome</keyword>
<organism evidence="1 2">
    <name type="scientific">Globodera pallida</name>
    <name type="common">Potato cyst nematode worm</name>
    <name type="synonym">Heterodera pallida</name>
    <dbReference type="NCBI Taxonomy" id="36090"/>
    <lineage>
        <taxon>Eukaryota</taxon>
        <taxon>Metazoa</taxon>
        <taxon>Ecdysozoa</taxon>
        <taxon>Nematoda</taxon>
        <taxon>Chromadorea</taxon>
        <taxon>Rhabditida</taxon>
        <taxon>Tylenchina</taxon>
        <taxon>Tylenchomorpha</taxon>
        <taxon>Tylenchoidea</taxon>
        <taxon>Heteroderidae</taxon>
        <taxon>Heteroderinae</taxon>
        <taxon>Globodera</taxon>
    </lineage>
</organism>
<dbReference type="GO" id="GO:0004222">
    <property type="term" value="F:metalloendopeptidase activity"/>
    <property type="evidence" value="ECO:0007669"/>
    <property type="project" value="InterPro"/>
</dbReference>
<dbReference type="GO" id="GO:0004176">
    <property type="term" value="F:ATP-dependent peptidase activity"/>
    <property type="evidence" value="ECO:0007669"/>
    <property type="project" value="InterPro"/>
</dbReference>
<dbReference type="GO" id="GO:0005524">
    <property type="term" value="F:ATP binding"/>
    <property type="evidence" value="ECO:0007669"/>
    <property type="project" value="InterPro"/>
</dbReference>
<dbReference type="WBParaSite" id="GPLIN_001280000">
    <property type="protein sequence ID" value="GPLIN_001280000"/>
    <property type="gene ID" value="GPLIN_001280000"/>
</dbReference>
<name>A0A183CIU4_GLOPA</name>
<dbReference type="Gene3D" id="1.20.58.760">
    <property type="entry name" value="Peptidase M41"/>
    <property type="match status" value="1"/>
</dbReference>
<sequence>MLLSRRRRRAIARHALNVRWNKTRFLKEVAEDEIAEANNQGRCSCIPGADYDGYTQSEGKDFYTTEELMARMACCYAGFVSEKMFFTHIGVDTNGIEQFTQLESGDNAPFIWCMRAVALNGAEPIRDG</sequence>
<evidence type="ECO:0000313" key="2">
    <source>
        <dbReference type="WBParaSite" id="GPLIN_001280000"/>
    </source>
</evidence>
<accession>A0A183CIU4</accession>
<proteinExistence type="predicted"/>
<protein>
    <submittedName>
        <fullName evidence="2">Phage portal protein</fullName>
    </submittedName>
</protein>
<reference evidence="2" key="2">
    <citation type="submission" date="2016-06" db="UniProtKB">
        <authorList>
            <consortium name="WormBaseParasite"/>
        </authorList>
    </citation>
    <scope>IDENTIFICATION</scope>
</reference>
<evidence type="ECO:0000313" key="1">
    <source>
        <dbReference type="Proteomes" id="UP000050741"/>
    </source>
</evidence>
<dbReference type="GO" id="GO:0006508">
    <property type="term" value="P:proteolysis"/>
    <property type="evidence" value="ECO:0007669"/>
    <property type="project" value="InterPro"/>
</dbReference>
<dbReference type="AlphaFoldDB" id="A0A183CIU4"/>